<comment type="catalytic activity">
    <reaction evidence="12">
        <text>L-proline(in) + Na(+)(in) = L-proline(out) + Na(+)(out)</text>
        <dbReference type="Rhea" id="RHEA:28967"/>
        <dbReference type="ChEBI" id="CHEBI:29101"/>
        <dbReference type="ChEBI" id="CHEBI:60039"/>
    </reaction>
</comment>
<dbReference type="GO" id="GO:0046942">
    <property type="term" value="P:carboxylic acid transport"/>
    <property type="evidence" value="ECO:0007669"/>
    <property type="project" value="UniProtKB-ARBA"/>
</dbReference>
<evidence type="ECO:0000256" key="4">
    <source>
        <dbReference type="ARBA" id="ARBA00022475"/>
    </source>
</evidence>
<feature type="transmembrane region" description="Helical" evidence="14">
    <location>
        <begin position="41"/>
        <end position="65"/>
    </location>
</feature>
<keyword evidence="5 14" id="KW-0812">Transmembrane</keyword>
<organism evidence="15 16">
    <name type="scientific">Lentibacillus kapialis</name>
    <dbReference type="NCBI Taxonomy" id="340214"/>
    <lineage>
        <taxon>Bacteria</taxon>
        <taxon>Bacillati</taxon>
        <taxon>Bacillota</taxon>
        <taxon>Bacilli</taxon>
        <taxon>Bacillales</taxon>
        <taxon>Bacillaceae</taxon>
        <taxon>Lentibacillus</taxon>
    </lineage>
</organism>
<dbReference type="EMBL" id="BMNQ01000021">
    <property type="protein sequence ID" value="GGJ95739.1"/>
    <property type="molecule type" value="Genomic_DNA"/>
</dbReference>
<evidence type="ECO:0000256" key="8">
    <source>
        <dbReference type="ARBA" id="ARBA00023053"/>
    </source>
</evidence>
<keyword evidence="10 14" id="KW-0472">Membrane</keyword>
<evidence type="ECO:0000256" key="2">
    <source>
        <dbReference type="ARBA" id="ARBA00006434"/>
    </source>
</evidence>
<dbReference type="InterPro" id="IPR038377">
    <property type="entry name" value="Na/Glc_symporter_sf"/>
</dbReference>
<feature type="transmembrane region" description="Helical" evidence="14">
    <location>
        <begin position="71"/>
        <end position="92"/>
    </location>
</feature>
<dbReference type="InterPro" id="IPR001734">
    <property type="entry name" value="Na/solute_symporter"/>
</dbReference>
<keyword evidence="3" id="KW-0813">Transport</keyword>
<evidence type="ECO:0000256" key="7">
    <source>
        <dbReference type="ARBA" id="ARBA00022989"/>
    </source>
</evidence>
<feature type="transmembrane region" description="Helical" evidence="14">
    <location>
        <begin position="324"/>
        <end position="342"/>
    </location>
</feature>
<evidence type="ECO:0000256" key="6">
    <source>
        <dbReference type="ARBA" id="ARBA00022847"/>
    </source>
</evidence>
<feature type="transmembrane region" description="Helical" evidence="14">
    <location>
        <begin position="5"/>
        <end position="20"/>
    </location>
</feature>
<keyword evidence="11" id="KW-0739">Sodium transport</keyword>
<feature type="transmembrane region" description="Helical" evidence="14">
    <location>
        <begin position="186"/>
        <end position="204"/>
    </location>
</feature>
<evidence type="ECO:0000256" key="12">
    <source>
        <dbReference type="ARBA" id="ARBA00033708"/>
    </source>
</evidence>
<evidence type="ECO:0000313" key="16">
    <source>
        <dbReference type="Proteomes" id="UP000658382"/>
    </source>
</evidence>
<evidence type="ECO:0000256" key="10">
    <source>
        <dbReference type="ARBA" id="ARBA00023136"/>
    </source>
</evidence>
<evidence type="ECO:0000313" key="15">
    <source>
        <dbReference type="EMBL" id="GGJ95739.1"/>
    </source>
</evidence>
<reference evidence="15" key="1">
    <citation type="journal article" date="2014" name="Int. J. Syst. Evol. Microbiol.">
        <title>Complete genome sequence of Corynebacterium casei LMG S-19264T (=DSM 44701T), isolated from a smear-ripened cheese.</title>
        <authorList>
            <consortium name="US DOE Joint Genome Institute (JGI-PGF)"/>
            <person name="Walter F."/>
            <person name="Albersmeier A."/>
            <person name="Kalinowski J."/>
            <person name="Ruckert C."/>
        </authorList>
    </citation>
    <scope>NUCLEOTIDE SEQUENCE</scope>
    <source>
        <strain evidence="15">JCM 12580</strain>
    </source>
</reference>
<dbReference type="GO" id="GO:0006814">
    <property type="term" value="P:sodium ion transport"/>
    <property type="evidence" value="ECO:0007669"/>
    <property type="project" value="UniProtKB-KW"/>
</dbReference>
<evidence type="ECO:0000256" key="1">
    <source>
        <dbReference type="ARBA" id="ARBA00004651"/>
    </source>
</evidence>
<reference evidence="15" key="2">
    <citation type="submission" date="2020-09" db="EMBL/GenBank/DDBJ databases">
        <authorList>
            <person name="Sun Q."/>
            <person name="Ohkuma M."/>
        </authorList>
    </citation>
    <scope>NUCLEOTIDE SEQUENCE</scope>
    <source>
        <strain evidence="15">JCM 12580</strain>
    </source>
</reference>
<evidence type="ECO:0000256" key="13">
    <source>
        <dbReference type="RuleBase" id="RU362091"/>
    </source>
</evidence>
<dbReference type="PROSITE" id="PS00457">
    <property type="entry name" value="NA_SOLUT_SYMP_2"/>
    <property type="match status" value="1"/>
</dbReference>
<comment type="caution">
    <text evidence="15">The sequence shown here is derived from an EMBL/GenBank/DDBJ whole genome shotgun (WGS) entry which is preliminary data.</text>
</comment>
<feature type="transmembrane region" description="Helical" evidence="14">
    <location>
        <begin position="453"/>
        <end position="473"/>
    </location>
</feature>
<dbReference type="PANTHER" id="PTHR48086:SF3">
    <property type="entry name" value="SODIUM_PROLINE SYMPORTER"/>
    <property type="match status" value="1"/>
</dbReference>
<feature type="transmembrane region" description="Helical" evidence="14">
    <location>
        <begin position="276"/>
        <end position="304"/>
    </location>
</feature>
<comment type="similarity">
    <text evidence="2 13">Belongs to the sodium:solute symporter (SSF) (TC 2.A.21) family.</text>
</comment>
<keyword evidence="7 14" id="KW-1133">Transmembrane helix</keyword>
<dbReference type="Proteomes" id="UP000658382">
    <property type="component" value="Unassembled WGS sequence"/>
</dbReference>
<dbReference type="InterPro" id="IPR018212">
    <property type="entry name" value="Na/solute_symporter_CS"/>
</dbReference>
<feature type="transmembrane region" description="Helical" evidence="14">
    <location>
        <begin position="377"/>
        <end position="394"/>
    </location>
</feature>
<dbReference type="GO" id="GO:0005886">
    <property type="term" value="C:plasma membrane"/>
    <property type="evidence" value="ECO:0007669"/>
    <property type="project" value="UniProtKB-SubCell"/>
</dbReference>
<keyword evidence="4" id="KW-1003">Cell membrane</keyword>
<dbReference type="Gene3D" id="1.20.1730.10">
    <property type="entry name" value="Sodium/glucose cotransporter"/>
    <property type="match status" value="1"/>
</dbReference>
<evidence type="ECO:0000256" key="11">
    <source>
        <dbReference type="ARBA" id="ARBA00023201"/>
    </source>
</evidence>
<proteinExistence type="inferred from homology"/>
<dbReference type="RefSeq" id="WP_188632743.1">
    <property type="nucleotide sequence ID" value="NZ_BMNQ01000021.1"/>
</dbReference>
<feature type="transmembrane region" description="Helical" evidence="14">
    <location>
        <begin position="431"/>
        <end position="447"/>
    </location>
</feature>
<evidence type="ECO:0000256" key="5">
    <source>
        <dbReference type="ARBA" id="ARBA00022692"/>
    </source>
</evidence>
<feature type="transmembrane region" description="Helical" evidence="14">
    <location>
        <begin position="121"/>
        <end position="146"/>
    </location>
</feature>
<keyword evidence="6" id="KW-0769">Symport</keyword>
<keyword evidence="16" id="KW-1185">Reference proteome</keyword>
<evidence type="ECO:0000256" key="3">
    <source>
        <dbReference type="ARBA" id="ARBA00022448"/>
    </source>
</evidence>
<sequence>MFWYITVFCFYIFFLVWANLKSLKVAESIDDYTIGGHKIGLLLSIGTTTATWISVASVIGVPGYLYSSGVAAIIGWVAGWCFGGALLPIVAYKIRRPELPARTFPEFIRHRFEPFQKKSTLQAIVGFLMFVGYLLLVNIQVSGFGIVFSTITGIDYEIAIFGFLLFIMITSFGGFWSVAATDTLNTVLITIGVLLAGGVVWKLTGGMSRILETLSVTTAPTIAGGPELDKGVLTSPLGTFSFGALFSIFISNSLGTPASPHWVTRMLAPQNIKVAILQIMGTIFLLIFIMSPLIVIGLGAKVLIPSIPEGKTTDYIVPLLIQEYTPSIIGAVTLIAICAAAISTANSMLLHCATSLYYDVYLNIFSKKVTDKGFRRWLRLSVLLIAIAAVVLAIDPPWFIAMGFVYIYGGFGSAFFLVVFLGLYWKRMNRAGAYTGIIMGSVSYVMAKASGFATPFVIAVTASLIGVLIAVFLTRKPPVEAYEPYFTADVSHTTQKVNAAMRDR</sequence>
<evidence type="ECO:0000256" key="9">
    <source>
        <dbReference type="ARBA" id="ARBA00023065"/>
    </source>
</evidence>
<dbReference type="PANTHER" id="PTHR48086">
    <property type="entry name" value="SODIUM/PROLINE SYMPORTER-RELATED"/>
    <property type="match status" value="1"/>
</dbReference>
<keyword evidence="8" id="KW-0915">Sodium</keyword>
<protein>
    <submittedName>
        <fullName evidence="15">Sodium/panthothenate symporter</fullName>
    </submittedName>
</protein>
<dbReference type="Pfam" id="PF00474">
    <property type="entry name" value="SSF"/>
    <property type="match status" value="1"/>
</dbReference>
<name>A0A917PWT9_9BACI</name>
<dbReference type="GO" id="GO:0015293">
    <property type="term" value="F:symporter activity"/>
    <property type="evidence" value="ECO:0007669"/>
    <property type="project" value="UniProtKB-KW"/>
</dbReference>
<evidence type="ECO:0000256" key="14">
    <source>
        <dbReference type="SAM" id="Phobius"/>
    </source>
</evidence>
<feature type="transmembrane region" description="Helical" evidence="14">
    <location>
        <begin position="400"/>
        <end position="424"/>
    </location>
</feature>
<feature type="transmembrane region" description="Helical" evidence="14">
    <location>
        <begin position="237"/>
        <end position="255"/>
    </location>
</feature>
<comment type="subcellular location">
    <subcellularLocation>
        <location evidence="1">Cell membrane</location>
        <topology evidence="1">Multi-pass membrane protein</topology>
    </subcellularLocation>
</comment>
<dbReference type="PROSITE" id="PS50283">
    <property type="entry name" value="NA_SOLUT_SYMP_3"/>
    <property type="match status" value="1"/>
</dbReference>
<keyword evidence="9" id="KW-0406">Ion transport</keyword>
<accession>A0A917PWT9</accession>
<dbReference type="AlphaFoldDB" id="A0A917PWT9"/>
<feature type="transmembrane region" description="Helical" evidence="14">
    <location>
        <begin position="158"/>
        <end position="179"/>
    </location>
</feature>
<dbReference type="CDD" id="cd10322">
    <property type="entry name" value="SLC5sbd"/>
    <property type="match status" value="1"/>
</dbReference>
<gene>
    <name evidence="15" type="primary">panF</name>
    <name evidence="15" type="ORF">GCM10007063_17730</name>
</gene>
<dbReference type="InterPro" id="IPR050277">
    <property type="entry name" value="Sodium:Solute_Symporter"/>
</dbReference>